<feature type="binding site" evidence="2">
    <location>
        <position position="181"/>
    </location>
    <ligand>
        <name>Mn(2+)</name>
        <dbReference type="ChEBI" id="CHEBI:29035"/>
        <label>2</label>
    </ligand>
</feature>
<keyword evidence="2" id="KW-0479">Metal-binding</keyword>
<dbReference type="GO" id="GO:0046872">
    <property type="term" value="F:metal ion binding"/>
    <property type="evidence" value="ECO:0007669"/>
    <property type="project" value="UniProtKB-KW"/>
</dbReference>
<evidence type="ECO:0000256" key="3">
    <source>
        <dbReference type="SAM" id="SignalP"/>
    </source>
</evidence>
<dbReference type="AlphaFoldDB" id="A0A2S8FB09"/>
<dbReference type="PANTHER" id="PTHR11014:SF63">
    <property type="entry name" value="METALLOPEPTIDASE, PUTATIVE (AFU_ORTHOLOGUE AFUA_6G09600)-RELATED"/>
    <property type="match status" value="1"/>
</dbReference>
<name>A0A2S8FB09_9BACT</name>
<dbReference type="EMBL" id="PUHY01000015">
    <property type="protein sequence ID" value="PQO29353.1"/>
    <property type="molecule type" value="Genomic_DNA"/>
</dbReference>
<dbReference type="SUPFAM" id="SSF55031">
    <property type="entry name" value="Bacterial exopeptidase dimerisation domain"/>
    <property type="match status" value="1"/>
</dbReference>
<dbReference type="NCBIfam" id="TIGR01891">
    <property type="entry name" value="amidohydrolases"/>
    <property type="match status" value="1"/>
</dbReference>
<dbReference type="Pfam" id="PF07687">
    <property type="entry name" value="M20_dimer"/>
    <property type="match status" value="1"/>
</dbReference>
<dbReference type="GO" id="GO:0019877">
    <property type="term" value="P:diaminopimelate biosynthetic process"/>
    <property type="evidence" value="ECO:0007669"/>
    <property type="project" value="UniProtKB-ARBA"/>
</dbReference>
<evidence type="ECO:0000313" key="5">
    <source>
        <dbReference type="EMBL" id="PQO29353.1"/>
    </source>
</evidence>
<keyword evidence="1 5" id="KW-0378">Hydrolase</keyword>
<evidence type="ECO:0000259" key="4">
    <source>
        <dbReference type="Pfam" id="PF07687"/>
    </source>
</evidence>
<dbReference type="Proteomes" id="UP000238322">
    <property type="component" value="Unassembled WGS sequence"/>
</dbReference>
<proteinExistence type="predicted"/>
<dbReference type="Gene3D" id="3.40.630.10">
    <property type="entry name" value="Zn peptidases"/>
    <property type="match status" value="1"/>
</dbReference>
<keyword evidence="3" id="KW-0732">Signal</keyword>
<dbReference type="GO" id="GO:0050118">
    <property type="term" value="F:N-acetyldiaminopimelate deacetylase activity"/>
    <property type="evidence" value="ECO:0007669"/>
    <property type="project" value="UniProtKB-ARBA"/>
</dbReference>
<dbReference type="InterPro" id="IPR017439">
    <property type="entry name" value="Amidohydrolase"/>
</dbReference>
<feature type="binding site" evidence="2">
    <location>
        <position position="417"/>
    </location>
    <ligand>
        <name>Mn(2+)</name>
        <dbReference type="ChEBI" id="CHEBI:29035"/>
        <label>2</label>
    </ligand>
</feature>
<evidence type="ECO:0000256" key="1">
    <source>
        <dbReference type="ARBA" id="ARBA00022801"/>
    </source>
</evidence>
<gene>
    <name evidence="5" type="ORF">C5Y83_25075</name>
</gene>
<reference evidence="5 6" key="1">
    <citation type="submission" date="2018-02" db="EMBL/GenBank/DDBJ databases">
        <title>Comparative genomes isolates from brazilian mangrove.</title>
        <authorList>
            <person name="Araujo J.E."/>
            <person name="Taketani R.G."/>
            <person name="Silva M.C.P."/>
            <person name="Loureco M.V."/>
            <person name="Andreote F.D."/>
        </authorList>
    </citation>
    <scope>NUCLEOTIDE SEQUENCE [LARGE SCALE GENOMIC DNA]</scope>
    <source>
        <strain evidence="5 6">Hex-1 MGV</strain>
    </source>
</reference>
<dbReference type="InterPro" id="IPR036264">
    <property type="entry name" value="Bact_exopeptidase_dim_dom"/>
</dbReference>
<comment type="cofactor">
    <cofactor evidence="2">
        <name>Mn(2+)</name>
        <dbReference type="ChEBI" id="CHEBI:29035"/>
    </cofactor>
    <text evidence="2">The Mn(2+) ion enhances activity.</text>
</comment>
<feature type="binding site" evidence="2">
    <location>
        <position position="145"/>
    </location>
    <ligand>
        <name>Mn(2+)</name>
        <dbReference type="ChEBI" id="CHEBI:29035"/>
        <label>2</label>
    </ligand>
</feature>
<dbReference type="InterPro" id="IPR011650">
    <property type="entry name" value="Peptidase_M20_dimer"/>
</dbReference>
<dbReference type="Pfam" id="PF01546">
    <property type="entry name" value="Peptidase_M20"/>
    <property type="match status" value="1"/>
</dbReference>
<dbReference type="FunFam" id="3.30.70.360:FF:000001">
    <property type="entry name" value="N-acetyldiaminopimelate deacetylase"/>
    <property type="match status" value="1"/>
</dbReference>
<feature type="binding site" evidence="2">
    <location>
        <position position="147"/>
    </location>
    <ligand>
        <name>Mn(2+)</name>
        <dbReference type="ChEBI" id="CHEBI:29035"/>
        <label>2</label>
    </ligand>
</feature>
<comment type="caution">
    <text evidence="5">The sequence shown here is derived from an EMBL/GenBank/DDBJ whole genome shotgun (WGS) entry which is preliminary data.</text>
</comment>
<dbReference type="PANTHER" id="PTHR11014">
    <property type="entry name" value="PEPTIDASE M20 FAMILY MEMBER"/>
    <property type="match status" value="1"/>
</dbReference>
<dbReference type="SUPFAM" id="SSF53187">
    <property type="entry name" value="Zn-dependent exopeptidases"/>
    <property type="match status" value="1"/>
</dbReference>
<dbReference type="InterPro" id="IPR002933">
    <property type="entry name" value="Peptidase_M20"/>
</dbReference>
<accession>A0A2S8FB09</accession>
<dbReference type="PIRSF" id="PIRSF005962">
    <property type="entry name" value="Pept_M20D_amidohydro"/>
    <property type="match status" value="1"/>
</dbReference>
<evidence type="ECO:0000313" key="6">
    <source>
        <dbReference type="Proteomes" id="UP000238322"/>
    </source>
</evidence>
<feature type="binding site" evidence="2">
    <location>
        <position position="208"/>
    </location>
    <ligand>
        <name>Mn(2+)</name>
        <dbReference type="ChEBI" id="CHEBI:29035"/>
        <label>2</label>
    </ligand>
</feature>
<keyword evidence="2" id="KW-0464">Manganese</keyword>
<protein>
    <submittedName>
        <fullName evidence="5">Amidohydrolase</fullName>
    </submittedName>
</protein>
<feature type="signal peptide" evidence="3">
    <location>
        <begin position="1"/>
        <end position="27"/>
    </location>
</feature>
<feature type="domain" description="Peptidase M20 dimerisation" evidence="4">
    <location>
        <begin position="228"/>
        <end position="327"/>
    </location>
</feature>
<evidence type="ECO:0000256" key="2">
    <source>
        <dbReference type="PIRSR" id="PIRSR005962-1"/>
    </source>
</evidence>
<organism evidence="5 6">
    <name type="scientific">Blastopirellula marina</name>
    <dbReference type="NCBI Taxonomy" id="124"/>
    <lineage>
        <taxon>Bacteria</taxon>
        <taxon>Pseudomonadati</taxon>
        <taxon>Planctomycetota</taxon>
        <taxon>Planctomycetia</taxon>
        <taxon>Pirellulales</taxon>
        <taxon>Pirellulaceae</taxon>
        <taxon>Blastopirellula</taxon>
    </lineage>
</organism>
<feature type="chain" id="PRO_5015444534" evidence="3">
    <location>
        <begin position="28"/>
        <end position="451"/>
    </location>
</feature>
<dbReference type="Gene3D" id="3.30.70.360">
    <property type="match status" value="1"/>
</dbReference>
<dbReference type="RefSeq" id="WP_105332548.1">
    <property type="nucleotide sequence ID" value="NZ_PUHY01000015.1"/>
</dbReference>
<sequence>MNRFVTQWAVLVGLPIATFLLSSPVLAQKATATDQDELIQEWVADSSNSLIEVYRWFHSHPELSHHEKETAKRLADLLTKAGYEVSSNIGGHGIVAILKNGHGPTVMFRTDLDALPVTEATELVYASQKKVTLEDGTASGVMHACGHDIHMTNVVGVARFMAEHKELWHGTLMIIGQPAEEKGEGAKMMLDDKLFERFPKPDYALALHVDPTMPTGTVGYRSGYAMANVDSVDIIVKGKGGHGAYPQMTIDPIVQAAQLIVDLQTIVSREVAPSDPAVITVGAIHGGTKHNVIGDTCHLQLTVRSYGDKVRQQLLDAIKRKADATAESFRAEKPEITVKEGTPSLFNDEKLTWSVVKTLNESLGKDNVVPVDPSMGGEDFSRYGLAGVPIFMFRLGSVDAKRLARFEQLGQKPPSLHSPLFYPDAERCLETGVTASTTALLYLFDRKPDHE</sequence>
<dbReference type="OrthoDB" id="9776731at2"/>